<protein>
    <submittedName>
        <fullName evidence="1">Uncharacterized protein</fullName>
    </submittedName>
</protein>
<organism evidence="1 2">
    <name type="scientific">Vespula pensylvanica</name>
    <name type="common">Western yellow jacket</name>
    <name type="synonym">Wasp</name>
    <dbReference type="NCBI Taxonomy" id="30213"/>
    <lineage>
        <taxon>Eukaryota</taxon>
        <taxon>Metazoa</taxon>
        <taxon>Ecdysozoa</taxon>
        <taxon>Arthropoda</taxon>
        <taxon>Hexapoda</taxon>
        <taxon>Insecta</taxon>
        <taxon>Pterygota</taxon>
        <taxon>Neoptera</taxon>
        <taxon>Endopterygota</taxon>
        <taxon>Hymenoptera</taxon>
        <taxon>Apocrita</taxon>
        <taxon>Aculeata</taxon>
        <taxon>Vespoidea</taxon>
        <taxon>Vespidae</taxon>
        <taxon>Vespinae</taxon>
        <taxon>Vespula</taxon>
    </lineage>
</organism>
<sequence length="305" mass="33720">MLVIQTEEERTGWEEEWAGKRDRGGVSTEIDTKNIPVSLTTLRHLSILVRTEYRSTIDEVEGRIGSRSISSPSNYVDHLSSAFARSFVPFRSVDSKHGSDRNARAFRTVRGSKDIVRGCRILGVCRGNPAAGASHGNRSSSLFRVNNCEGLEEIDFPGLWLPSENIHESVLFSLIIPYSMKAAKSGGIVAALVTCSNTATIPRDPLERTVPMPKFHYAQESTIVQTRQHREKKRMREERTTLGPLCIPEIHCLAGSTSVAMHYVGAPTARRHLNAPEGNRFAVSPHPGRGHACRVARQRALNNAS</sequence>
<evidence type="ECO:0000313" key="1">
    <source>
        <dbReference type="EMBL" id="KAF7427444.1"/>
    </source>
</evidence>
<reference evidence="1" key="1">
    <citation type="journal article" date="2020" name="G3 (Bethesda)">
        <title>High-Quality Assemblies for Three Invasive Social Wasps from the &lt;i&gt;Vespula&lt;/i&gt; Genus.</title>
        <authorList>
            <person name="Harrop T.W.R."/>
            <person name="Guhlin J."/>
            <person name="McLaughlin G.M."/>
            <person name="Permina E."/>
            <person name="Stockwell P."/>
            <person name="Gilligan J."/>
            <person name="Le Lec M.F."/>
            <person name="Gruber M.A.M."/>
            <person name="Quinn O."/>
            <person name="Lovegrove M."/>
            <person name="Duncan E.J."/>
            <person name="Remnant E.J."/>
            <person name="Van Eeckhoven J."/>
            <person name="Graham B."/>
            <person name="Knapp R.A."/>
            <person name="Langford K.W."/>
            <person name="Kronenberg Z."/>
            <person name="Press M.O."/>
            <person name="Eacker S.M."/>
            <person name="Wilson-Rankin E.E."/>
            <person name="Purcell J."/>
            <person name="Lester P.J."/>
            <person name="Dearden P.K."/>
        </authorList>
    </citation>
    <scope>NUCLEOTIDE SEQUENCE</scope>
    <source>
        <strain evidence="1">Volc-1</strain>
    </source>
</reference>
<keyword evidence="2" id="KW-1185">Reference proteome</keyword>
<dbReference type="AlphaFoldDB" id="A0A834UB95"/>
<evidence type="ECO:0000313" key="2">
    <source>
        <dbReference type="Proteomes" id="UP000600918"/>
    </source>
</evidence>
<accession>A0A834UB95</accession>
<proteinExistence type="predicted"/>
<name>A0A834UB95_VESPE</name>
<dbReference type="EMBL" id="JACSDY010000005">
    <property type="protein sequence ID" value="KAF7427444.1"/>
    <property type="molecule type" value="Genomic_DNA"/>
</dbReference>
<dbReference type="Proteomes" id="UP000600918">
    <property type="component" value="Unassembled WGS sequence"/>
</dbReference>
<gene>
    <name evidence="1" type="ORF">H0235_007138</name>
</gene>
<comment type="caution">
    <text evidence="1">The sequence shown here is derived from an EMBL/GenBank/DDBJ whole genome shotgun (WGS) entry which is preliminary data.</text>
</comment>